<feature type="compositionally biased region" description="Basic and acidic residues" evidence="1">
    <location>
        <begin position="192"/>
        <end position="202"/>
    </location>
</feature>
<protein>
    <submittedName>
        <fullName evidence="2">Uncharacterized protein</fullName>
    </submittedName>
</protein>
<evidence type="ECO:0000256" key="1">
    <source>
        <dbReference type="SAM" id="MobiDB-lite"/>
    </source>
</evidence>
<sequence>MTKDKIMYYSKYCKNSDRIIKILSRSVVKDYIHFLPIDKRTQNDKGKIEILLDSGESVLLPNSISRVPALLLMHQGNRVLFGDEIITFFREDFDKERKSASITKNDDEPLAYSFHGEMGTAMSDNYSYLDQSSDDMGVKGEGGLRQMHSFVKLNNKIKIDTPPEDYVKEKMDENAIKQYQASRNAAAPPPKIPEEKNFSFNQ</sequence>
<accession>A0A6C0IQH5</accession>
<proteinExistence type="predicted"/>
<feature type="region of interest" description="Disordered" evidence="1">
    <location>
        <begin position="180"/>
        <end position="202"/>
    </location>
</feature>
<evidence type="ECO:0000313" key="2">
    <source>
        <dbReference type="EMBL" id="QHT95049.1"/>
    </source>
</evidence>
<dbReference type="AlphaFoldDB" id="A0A6C0IQH5"/>
<dbReference type="EMBL" id="MN740233">
    <property type="protein sequence ID" value="QHT95049.1"/>
    <property type="molecule type" value="Genomic_DNA"/>
</dbReference>
<name>A0A6C0IQH5_9ZZZZ</name>
<reference evidence="2" key="1">
    <citation type="journal article" date="2020" name="Nature">
        <title>Giant virus diversity and host interactions through global metagenomics.</title>
        <authorList>
            <person name="Schulz F."/>
            <person name="Roux S."/>
            <person name="Paez-Espino D."/>
            <person name="Jungbluth S."/>
            <person name="Walsh D.A."/>
            <person name="Denef V.J."/>
            <person name="McMahon K.D."/>
            <person name="Konstantinidis K.T."/>
            <person name="Eloe-Fadrosh E.A."/>
            <person name="Kyrpides N.C."/>
            <person name="Woyke T."/>
        </authorList>
    </citation>
    <scope>NUCLEOTIDE SEQUENCE</scope>
    <source>
        <strain evidence="2">GVMAG-M-3300024261-37</strain>
    </source>
</reference>
<organism evidence="2">
    <name type="scientific">viral metagenome</name>
    <dbReference type="NCBI Taxonomy" id="1070528"/>
    <lineage>
        <taxon>unclassified sequences</taxon>
        <taxon>metagenomes</taxon>
        <taxon>organismal metagenomes</taxon>
    </lineage>
</organism>